<dbReference type="Proteomes" id="UP000256970">
    <property type="component" value="Unassembled WGS sequence"/>
</dbReference>
<evidence type="ECO:0000313" key="2">
    <source>
        <dbReference type="Proteomes" id="UP000256970"/>
    </source>
</evidence>
<keyword evidence="2" id="KW-1185">Reference proteome</keyword>
<protein>
    <submittedName>
        <fullName evidence="1">Uncharacterized protein</fullName>
    </submittedName>
</protein>
<organism evidence="1 2">
    <name type="scientific">Tetradesmus obliquus</name>
    <name type="common">Green alga</name>
    <name type="synonym">Acutodesmus obliquus</name>
    <dbReference type="NCBI Taxonomy" id="3088"/>
    <lineage>
        <taxon>Eukaryota</taxon>
        <taxon>Viridiplantae</taxon>
        <taxon>Chlorophyta</taxon>
        <taxon>core chlorophytes</taxon>
        <taxon>Chlorophyceae</taxon>
        <taxon>CS clade</taxon>
        <taxon>Sphaeropleales</taxon>
        <taxon>Scenedesmaceae</taxon>
        <taxon>Tetradesmus</taxon>
    </lineage>
</organism>
<reference evidence="1 2" key="1">
    <citation type="submission" date="2016-10" db="EMBL/GenBank/DDBJ databases">
        <authorList>
            <person name="Cai Z."/>
        </authorList>
    </citation>
    <scope>NUCLEOTIDE SEQUENCE [LARGE SCALE GENOMIC DNA]</scope>
</reference>
<dbReference type="EMBL" id="FNXT01000958">
    <property type="protein sequence ID" value="SZX69846.1"/>
    <property type="molecule type" value="Genomic_DNA"/>
</dbReference>
<sequence>MLLSRSFNACKCQKGNSSARASSRLAGSTSQARRCSSAVRLRAAPEAANTLDVEQVADIIAAQPLDDDQKSSLEVLTNTLGVPLGTAKAMVFKKRGLAAMAPDELLDRVRTVADVVGVTTDQAIEMVTIQPGLLFDTQKQAEALKLGIRAICYELNAPKEEIVELILKNQSVLHGRDMHLSVADVAHLAMLRQPTGRIAE</sequence>
<accession>A0A383VZL7</accession>
<name>A0A383VZL7_TETOB</name>
<evidence type="ECO:0000313" key="1">
    <source>
        <dbReference type="EMBL" id="SZX69846.1"/>
    </source>
</evidence>
<proteinExistence type="predicted"/>
<gene>
    <name evidence="1" type="ORF">BQ4739_LOCUS10116</name>
</gene>
<dbReference type="AlphaFoldDB" id="A0A383VZL7"/>